<accession>A0A2A5WQQ8</accession>
<dbReference type="AlphaFoldDB" id="A0A2A5WQQ8"/>
<dbReference type="Pfam" id="PF12680">
    <property type="entry name" value="SnoaL_2"/>
    <property type="match status" value="1"/>
</dbReference>
<organism evidence="2 3">
    <name type="scientific">OM182 bacterium MED-G24</name>
    <dbReference type="NCBI Taxonomy" id="1986255"/>
    <lineage>
        <taxon>Bacteria</taxon>
        <taxon>Pseudomonadati</taxon>
        <taxon>Pseudomonadota</taxon>
        <taxon>Gammaproteobacteria</taxon>
        <taxon>OMG group</taxon>
        <taxon>OM182 clade</taxon>
    </lineage>
</organism>
<evidence type="ECO:0000313" key="2">
    <source>
        <dbReference type="EMBL" id="PDH38870.1"/>
    </source>
</evidence>
<evidence type="ECO:0000313" key="3">
    <source>
        <dbReference type="Proteomes" id="UP000219327"/>
    </source>
</evidence>
<dbReference type="InterPro" id="IPR032710">
    <property type="entry name" value="NTF2-like_dom_sf"/>
</dbReference>
<dbReference type="SUPFAM" id="SSF54427">
    <property type="entry name" value="NTF2-like"/>
    <property type="match status" value="1"/>
</dbReference>
<dbReference type="Gene3D" id="3.10.450.50">
    <property type="match status" value="1"/>
</dbReference>
<dbReference type="EMBL" id="NTKD01000033">
    <property type="protein sequence ID" value="PDH38870.1"/>
    <property type="molecule type" value="Genomic_DNA"/>
</dbReference>
<feature type="domain" description="SnoaL-like" evidence="1">
    <location>
        <begin position="13"/>
        <end position="111"/>
    </location>
</feature>
<protein>
    <submittedName>
        <fullName evidence="2">Ketosteroid isomerase</fullName>
    </submittedName>
</protein>
<dbReference type="InterPro" id="IPR037401">
    <property type="entry name" value="SnoaL-like"/>
</dbReference>
<comment type="caution">
    <text evidence="2">The sequence shown here is derived from an EMBL/GenBank/DDBJ whole genome shotgun (WGS) entry which is preliminary data.</text>
</comment>
<sequence length="141" mass="15892">MATLAGDLARAFGDIETMKKMYHPDIVWKLSESLGPIKGPYEGLDAVLQFNERVWGKFYYPECTIDILDELGNDELSAVRFQYTTKLRRTDEPYSLEYVIFARGKDGKIHEIAESMDTLGSANLFAGKPKDLNPYIGKSSS</sequence>
<proteinExistence type="predicted"/>
<gene>
    <name evidence="2" type="ORF">CNE99_06640</name>
</gene>
<dbReference type="Proteomes" id="UP000219327">
    <property type="component" value="Unassembled WGS sequence"/>
</dbReference>
<reference evidence="2 3" key="1">
    <citation type="submission" date="2017-08" db="EMBL/GenBank/DDBJ databases">
        <title>Fine stratification of microbial communities through a metagenomic profile of the photic zone.</title>
        <authorList>
            <person name="Haro-Moreno J.M."/>
            <person name="Lopez-Perez M."/>
            <person name="De La Torre J."/>
            <person name="Picazo A."/>
            <person name="Camacho A."/>
            <person name="Rodriguez-Valera F."/>
        </authorList>
    </citation>
    <scope>NUCLEOTIDE SEQUENCE [LARGE SCALE GENOMIC DNA]</scope>
    <source>
        <strain evidence="2">MED-G24</strain>
    </source>
</reference>
<keyword evidence="2" id="KW-0413">Isomerase</keyword>
<evidence type="ECO:0000259" key="1">
    <source>
        <dbReference type="Pfam" id="PF12680"/>
    </source>
</evidence>
<name>A0A2A5WQQ8_9GAMM</name>
<dbReference type="GO" id="GO:0016853">
    <property type="term" value="F:isomerase activity"/>
    <property type="evidence" value="ECO:0007669"/>
    <property type="project" value="UniProtKB-KW"/>
</dbReference>